<organism evidence="1 2">
    <name type="scientific">Futiania mangrovi</name>
    <dbReference type="NCBI Taxonomy" id="2959716"/>
    <lineage>
        <taxon>Bacteria</taxon>
        <taxon>Pseudomonadati</taxon>
        <taxon>Pseudomonadota</taxon>
        <taxon>Alphaproteobacteria</taxon>
        <taxon>Futianiales</taxon>
        <taxon>Futianiaceae</taxon>
        <taxon>Futiania</taxon>
    </lineage>
</organism>
<dbReference type="Proteomes" id="UP001055804">
    <property type="component" value="Unassembled WGS sequence"/>
</dbReference>
<dbReference type="AlphaFoldDB" id="A0A9J6PH87"/>
<dbReference type="EMBL" id="JAMZFT010000002">
    <property type="protein sequence ID" value="MCP1337171.1"/>
    <property type="molecule type" value="Genomic_DNA"/>
</dbReference>
<gene>
    <name evidence="1" type="ORF">NJQ99_12170</name>
</gene>
<keyword evidence="2" id="KW-1185">Reference proteome</keyword>
<proteinExistence type="predicted"/>
<comment type="caution">
    <text evidence="1">The sequence shown here is derived from an EMBL/GenBank/DDBJ whole genome shotgun (WGS) entry which is preliminary data.</text>
</comment>
<reference evidence="1" key="1">
    <citation type="submission" date="2022-06" db="EMBL/GenBank/DDBJ databases">
        <title>Isolation and Genomics of Futiania mangrovii gen. nov., sp. nov., a Rare and Metabolically-versatile member in the Class Alphaproteobacteria.</title>
        <authorList>
            <person name="Liu L."/>
            <person name="Huang W.-C."/>
            <person name="Pan J."/>
            <person name="Li J."/>
            <person name="Huang Y."/>
            <person name="Du H."/>
            <person name="Liu Y."/>
            <person name="Li M."/>
        </authorList>
    </citation>
    <scope>NUCLEOTIDE SEQUENCE</scope>
    <source>
        <strain evidence="1">FT118</strain>
    </source>
</reference>
<evidence type="ECO:0000313" key="2">
    <source>
        <dbReference type="Proteomes" id="UP001055804"/>
    </source>
</evidence>
<evidence type="ECO:0000313" key="1">
    <source>
        <dbReference type="EMBL" id="MCP1337171.1"/>
    </source>
</evidence>
<protein>
    <submittedName>
        <fullName evidence="1">Uncharacterized protein</fullName>
    </submittedName>
</protein>
<sequence>MLARHIESRAQSHRLLAEPDVARHRDVRAAADQLVARLRETDAETLPDLVSEGTISPGRIHLGIDRQKFARFLGTTPEDIDPECIQLSSPFTIRRRGVETRIVAGERARQPDARLVRMLAKAHRWVGEARSGTPFAVIARREKHADAYIRVRAQLAFLSPRIQAAILDGTQPPDLCLERFVRTLIPLDWAEQERLFGFTA</sequence>
<dbReference type="RefSeq" id="WP_269333102.1">
    <property type="nucleotide sequence ID" value="NZ_JAMZFT010000002.1"/>
</dbReference>
<name>A0A9J6PH87_9PROT</name>
<accession>A0A9J6PH87</accession>